<accession>A0ABW4LGZ6</accession>
<evidence type="ECO:0000313" key="2">
    <source>
        <dbReference type="Proteomes" id="UP001597347"/>
    </source>
</evidence>
<evidence type="ECO:0000313" key="1">
    <source>
        <dbReference type="EMBL" id="MFD1722537.1"/>
    </source>
</evidence>
<dbReference type="EMBL" id="JBHUEA010000022">
    <property type="protein sequence ID" value="MFD1722537.1"/>
    <property type="molecule type" value="Genomic_DNA"/>
</dbReference>
<protein>
    <submittedName>
        <fullName evidence="1">Uncharacterized protein</fullName>
    </submittedName>
</protein>
<name>A0ABW4LGZ6_9MICO</name>
<gene>
    <name evidence="1" type="ORF">ACFSBI_13355</name>
</gene>
<dbReference type="RefSeq" id="WP_377935723.1">
    <property type="nucleotide sequence ID" value="NZ_JBHUEA010000022.1"/>
</dbReference>
<comment type="caution">
    <text evidence="1">The sequence shown here is derived from an EMBL/GenBank/DDBJ whole genome shotgun (WGS) entry which is preliminary data.</text>
</comment>
<reference evidence="2" key="1">
    <citation type="journal article" date="2019" name="Int. J. Syst. Evol. Microbiol.">
        <title>The Global Catalogue of Microorganisms (GCM) 10K type strain sequencing project: providing services to taxonomists for standard genome sequencing and annotation.</title>
        <authorList>
            <consortium name="The Broad Institute Genomics Platform"/>
            <consortium name="The Broad Institute Genome Sequencing Center for Infectious Disease"/>
            <person name="Wu L."/>
            <person name="Ma J."/>
        </authorList>
    </citation>
    <scope>NUCLEOTIDE SEQUENCE [LARGE SCALE GENOMIC DNA]</scope>
    <source>
        <strain evidence="2">CGMCC 1.12471</strain>
    </source>
</reference>
<dbReference type="Proteomes" id="UP001597347">
    <property type="component" value="Unassembled WGS sequence"/>
</dbReference>
<sequence length="91" mass="9958">MSVDHFDSRKILANPALTTETVLVGDLAPGDLIYVLDDTSGPEPWRVRYLDRFPGGFVNVHATPGALLHRTTTRSVGTWDGTVQAVKRVVL</sequence>
<organism evidence="1 2">
    <name type="scientific">Amnibacterium endophyticum</name>
    <dbReference type="NCBI Taxonomy" id="2109337"/>
    <lineage>
        <taxon>Bacteria</taxon>
        <taxon>Bacillati</taxon>
        <taxon>Actinomycetota</taxon>
        <taxon>Actinomycetes</taxon>
        <taxon>Micrococcales</taxon>
        <taxon>Microbacteriaceae</taxon>
        <taxon>Amnibacterium</taxon>
    </lineage>
</organism>
<keyword evidence="2" id="KW-1185">Reference proteome</keyword>
<proteinExistence type="predicted"/>